<evidence type="ECO:0000256" key="6">
    <source>
        <dbReference type="ARBA" id="ARBA00023136"/>
    </source>
</evidence>
<gene>
    <name evidence="9" type="ORF">D4Q52_10355</name>
</gene>
<evidence type="ECO:0000256" key="1">
    <source>
        <dbReference type="ARBA" id="ARBA00004651"/>
    </source>
</evidence>
<dbReference type="SUPFAM" id="SSF161098">
    <property type="entry name" value="MetI-like"/>
    <property type="match status" value="1"/>
</dbReference>
<evidence type="ECO:0000256" key="3">
    <source>
        <dbReference type="ARBA" id="ARBA00022475"/>
    </source>
</evidence>
<proteinExistence type="inferred from homology"/>
<name>A0A418VGB8_RHOPL</name>
<organism evidence="9 10">
    <name type="scientific">Rhodopseudomonas palustris</name>
    <dbReference type="NCBI Taxonomy" id="1076"/>
    <lineage>
        <taxon>Bacteria</taxon>
        <taxon>Pseudomonadati</taxon>
        <taxon>Pseudomonadota</taxon>
        <taxon>Alphaproteobacteria</taxon>
        <taxon>Hyphomicrobiales</taxon>
        <taxon>Nitrobacteraceae</taxon>
        <taxon>Rhodopseudomonas</taxon>
    </lineage>
</organism>
<dbReference type="Pfam" id="PF00528">
    <property type="entry name" value="BPD_transp_1"/>
    <property type="match status" value="1"/>
</dbReference>
<dbReference type="PANTHER" id="PTHR30151">
    <property type="entry name" value="ALKANE SULFONATE ABC TRANSPORTER-RELATED, MEMBRANE SUBUNIT"/>
    <property type="match status" value="1"/>
</dbReference>
<sequence>MRGLVVPVVLIVAAELGGRLAALDSLTLALPSQIVVALAAALADGTLLQATAETLWSVLSGVTIGTALGLILGLALGLSRPLDRLLAVLIELLRPIPTVALIPLVILIAGLGYVTEIVIVAFGTMWPVLIISRGAILGVEPRLFEVAQALGFSWPRRIQKFVLPSIAPRVFLAFRLAVGFALIIAVTVEITTNPLGLGNAMVVAQNALNPALTLAVLVWIGLIGWLLSRALVELERLAFPGAGSAVRR</sequence>
<dbReference type="Proteomes" id="UP000285523">
    <property type="component" value="Unassembled WGS sequence"/>
</dbReference>
<dbReference type="GO" id="GO:0005886">
    <property type="term" value="C:plasma membrane"/>
    <property type="evidence" value="ECO:0007669"/>
    <property type="project" value="UniProtKB-SubCell"/>
</dbReference>
<reference evidence="9 10" key="1">
    <citation type="submission" date="2018-09" db="EMBL/GenBank/DDBJ databases">
        <title>Draft genome sequence of Rhodopseudomonas palustris 2.1.18.</title>
        <authorList>
            <person name="Robertson S.L."/>
            <person name="Meyer T.E."/>
            <person name="Kyndt J.A."/>
        </authorList>
    </citation>
    <scope>NUCLEOTIDE SEQUENCE [LARGE SCALE GENOMIC DNA]</scope>
    <source>
        <strain evidence="9 10">2.1.18</strain>
    </source>
</reference>
<feature type="transmembrane region" description="Helical" evidence="7">
    <location>
        <begin position="208"/>
        <end position="227"/>
    </location>
</feature>
<dbReference type="InterPro" id="IPR000515">
    <property type="entry name" value="MetI-like"/>
</dbReference>
<keyword evidence="3" id="KW-1003">Cell membrane</keyword>
<evidence type="ECO:0000256" key="4">
    <source>
        <dbReference type="ARBA" id="ARBA00022692"/>
    </source>
</evidence>
<comment type="similarity">
    <text evidence="7">Belongs to the binding-protein-dependent transport system permease family.</text>
</comment>
<protein>
    <submittedName>
        <fullName evidence="9">ABC transporter permease subunit</fullName>
    </submittedName>
</protein>
<keyword evidence="2 7" id="KW-0813">Transport</keyword>
<feature type="transmembrane region" description="Helical" evidence="7">
    <location>
        <begin position="55"/>
        <end position="78"/>
    </location>
</feature>
<dbReference type="AlphaFoldDB" id="A0A418VGB8"/>
<evidence type="ECO:0000256" key="5">
    <source>
        <dbReference type="ARBA" id="ARBA00022989"/>
    </source>
</evidence>
<evidence type="ECO:0000313" key="9">
    <source>
        <dbReference type="EMBL" id="RJF75179.1"/>
    </source>
</evidence>
<dbReference type="PROSITE" id="PS50928">
    <property type="entry name" value="ABC_TM1"/>
    <property type="match status" value="1"/>
</dbReference>
<dbReference type="CDD" id="cd06261">
    <property type="entry name" value="TM_PBP2"/>
    <property type="match status" value="1"/>
</dbReference>
<keyword evidence="6 7" id="KW-0472">Membrane</keyword>
<evidence type="ECO:0000259" key="8">
    <source>
        <dbReference type="PROSITE" id="PS50928"/>
    </source>
</evidence>
<accession>A0A418VGB8</accession>
<dbReference type="InterPro" id="IPR035906">
    <property type="entry name" value="MetI-like_sf"/>
</dbReference>
<keyword evidence="4 7" id="KW-0812">Transmembrane</keyword>
<comment type="caution">
    <text evidence="9">The sequence shown here is derived from an EMBL/GenBank/DDBJ whole genome shotgun (WGS) entry which is preliminary data.</text>
</comment>
<dbReference type="PANTHER" id="PTHR30151:SF38">
    <property type="entry name" value="ALIPHATIC SULFONATES TRANSPORT PERMEASE PROTEIN SSUC-RELATED"/>
    <property type="match status" value="1"/>
</dbReference>
<evidence type="ECO:0000256" key="2">
    <source>
        <dbReference type="ARBA" id="ARBA00022448"/>
    </source>
</evidence>
<keyword evidence="5 7" id="KW-1133">Transmembrane helix</keyword>
<evidence type="ECO:0000256" key="7">
    <source>
        <dbReference type="RuleBase" id="RU363032"/>
    </source>
</evidence>
<feature type="transmembrane region" description="Helical" evidence="7">
    <location>
        <begin position="166"/>
        <end position="188"/>
    </location>
</feature>
<dbReference type="EMBL" id="QYYD01000009">
    <property type="protein sequence ID" value="RJF75179.1"/>
    <property type="molecule type" value="Genomic_DNA"/>
</dbReference>
<dbReference type="OrthoDB" id="9799271at2"/>
<feature type="domain" description="ABC transmembrane type-1" evidence="8">
    <location>
        <begin position="51"/>
        <end position="235"/>
    </location>
</feature>
<comment type="subcellular location">
    <subcellularLocation>
        <location evidence="1 7">Cell membrane</location>
        <topology evidence="1 7">Multi-pass membrane protein</topology>
    </subcellularLocation>
</comment>
<dbReference type="Gene3D" id="1.10.3720.10">
    <property type="entry name" value="MetI-like"/>
    <property type="match status" value="1"/>
</dbReference>
<dbReference type="GO" id="GO:0055085">
    <property type="term" value="P:transmembrane transport"/>
    <property type="evidence" value="ECO:0007669"/>
    <property type="project" value="InterPro"/>
</dbReference>
<evidence type="ECO:0000313" key="10">
    <source>
        <dbReference type="Proteomes" id="UP000285523"/>
    </source>
</evidence>